<evidence type="ECO:0000313" key="6">
    <source>
        <dbReference type="EMBL" id="SFV41274.1"/>
    </source>
</evidence>
<dbReference type="AlphaFoldDB" id="A0A0R2KKL4"/>
<dbReference type="PIRSF" id="PIRSF005900">
    <property type="entry name" value="Dps"/>
    <property type="match status" value="1"/>
</dbReference>
<dbReference type="InterPro" id="IPR023188">
    <property type="entry name" value="DPS_DNA-bd_CS"/>
</dbReference>
<reference evidence="8" key="3">
    <citation type="submission" date="2016-11" db="EMBL/GenBank/DDBJ databases">
        <authorList>
            <person name="Papadimitriou K."/>
        </authorList>
    </citation>
    <scope>NUCLEOTIDE SEQUENCE [LARGE SCALE GENOMIC DNA]</scope>
    <source>
        <strain evidence="8">ACA-DC 1533</strain>
    </source>
</reference>
<evidence type="ECO:0000313" key="8">
    <source>
        <dbReference type="Proteomes" id="UP000190935"/>
    </source>
</evidence>
<dbReference type="KEGG" id="laca:LAC1533_1851"/>
<gene>
    <name evidence="5" type="ORF">IV43_GL000848</name>
    <name evidence="4" type="ORF">K8V00_06880</name>
    <name evidence="6" type="ORF">LAC1533_1851</name>
</gene>
<dbReference type="EMBL" id="LT630287">
    <property type="protein sequence ID" value="SFV41274.1"/>
    <property type="molecule type" value="Genomic_DNA"/>
</dbReference>
<name>A0A0R2KKL4_9LACO</name>
<feature type="domain" description="Ferritin/DPS" evidence="3">
    <location>
        <begin position="12"/>
        <end position="154"/>
    </location>
</feature>
<reference evidence="4" key="4">
    <citation type="journal article" date="2021" name="PeerJ">
        <title>Extensive microbial diversity within the chicken gut microbiome revealed by metagenomics and culture.</title>
        <authorList>
            <person name="Gilroy R."/>
            <person name="Ravi A."/>
            <person name="Getino M."/>
            <person name="Pursley I."/>
            <person name="Horton D.L."/>
            <person name="Alikhan N.F."/>
            <person name="Baker D."/>
            <person name="Gharbi K."/>
            <person name="Hall N."/>
            <person name="Watson M."/>
            <person name="Adriaenssens E.M."/>
            <person name="Foster-Nyarko E."/>
            <person name="Jarju S."/>
            <person name="Secka A."/>
            <person name="Antonio M."/>
            <person name="Oren A."/>
            <person name="Chaudhuri R.R."/>
            <person name="La Ragione R."/>
            <person name="Hildebrand F."/>
            <person name="Pallen M.J."/>
        </authorList>
    </citation>
    <scope>NUCLEOTIDE SEQUENCE</scope>
    <source>
        <strain evidence="4">CHK174-6876</strain>
    </source>
</reference>
<reference evidence="5 7" key="1">
    <citation type="journal article" date="2015" name="Genome Announc.">
        <title>Expanding the biotechnology potential of lactobacilli through comparative genomics of 213 strains and associated genera.</title>
        <authorList>
            <person name="Sun Z."/>
            <person name="Harris H.M."/>
            <person name="McCann A."/>
            <person name="Guo C."/>
            <person name="Argimon S."/>
            <person name="Zhang W."/>
            <person name="Yang X."/>
            <person name="Jeffery I.B."/>
            <person name="Cooney J.C."/>
            <person name="Kagawa T.F."/>
            <person name="Liu W."/>
            <person name="Song Y."/>
            <person name="Salvetti E."/>
            <person name="Wrobel A."/>
            <person name="Rasinkangas P."/>
            <person name="Parkhill J."/>
            <person name="Rea M.C."/>
            <person name="O'Sullivan O."/>
            <person name="Ritari J."/>
            <person name="Douillard F.P."/>
            <person name="Paul Ross R."/>
            <person name="Yang R."/>
            <person name="Briner A.E."/>
            <person name="Felis G.E."/>
            <person name="de Vos W.M."/>
            <person name="Barrangou R."/>
            <person name="Klaenhammer T.R."/>
            <person name="Caufield P.W."/>
            <person name="Cui Y."/>
            <person name="Zhang H."/>
            <person name="O'Toole P.W."/>
        </authorList>
    </citation>
    <scope>NUCLEOTIDE SEQUENCE [LARGE SCALE GENOMIC DNA]</scope>
    <source>
        <strain evidence="5 7">DSM 15353</strain>
    </source>
</reference>
<dbReference type="PROSITE" id="PS00818">
    <property type="entry name" value="DPS_1"/>
    <property type="match status" value="1"/>
</dbReference>
<dbReference type="InterPro" id="IPR008331">
    <property type="entry name" value="Ferritin_DPS_dom"/>
</dbReference>
<dbReference type="GeneID" id="95349962"/>
<dbReference type="SUPFAM" id="SSF47240">
    <property type="entry name" value="Ferritin-like"/>
    <property type="match status" value="1"/>
</dbReference>
<dbReference type="STRING" id="89059.LAC1533_1851"/>
<keyword evidence="6" id="KW-0560">Oxidoreductase</keyword>
<dbReference type="Pfam" id="PF00210">
    <property type="entry name" value="Ferritin"/>
    <property type="match status" value="1"/>
</dbReference>
<dbReference type="InterPro" id="IPR012347">
    <property type="entry name" value="Ferritin-like"/>
</dbReference>
<reference evidence="4" key="5">
    <citation type="submission" date="2021-09" db="EMBL/GenBank/DDBJ databases">
        <authorList>
            <person name="Gilroy R."/>
        </authorList>
    </citation>
    <scope>NUCLEOTIDE SEQUENCE</scope>
    <source>
        <strain evidence="4">CHK174-6876</strain>
    </source>
</reference>
<dbReference type="PATRIC" id="fig|89059.3.peg.886"/>
<dbReference type="PRINTS" id="PR01346">
    <property type="entry name" value="HELNAPAPROT"/>
</dbReference>
<comment type="similarity">
    <text evidence="1 2">Belongs to the Dps family.</text>
</comment>
<dbReference type="PROSITE" id="PS00819">
    <property type="entry name" value="DPS_2"/>
    <property type="match status" value="1"/>
</dbReference>
<evidence type="ECO:0000313" key="7">
    <source>
        <dbReference type="Proteomes" id="UP000051491"/>
    </source>
</evidence>
<reference evidence="6" key="2">
    <citation type="submission" date="2016-11" db="EMBL/GenBank/DDBJ databases">
        <authorList>
            <person name="Jaros S."/>
            <person name="Januszkiewicz K."/>
            <person name="Wedrychowicz H."/>
        </authorList>
    </citation>
    <scope>NUCLEOTIDE SEQUENCE [LARGE SCALE GENOMIC DNA]</scope>
    <source>
        <strain evidence="6">ACA-DC 1533</strain>
    </source>
</reference>
<dbReference type="Proteomes" id="UP000707535">
    <property type="component" value="Unassembled WGS sequence"/>
</dbReference>
<dbReference type="PANTHER" id="PTHR42932:SF1">
    <property type="entry name" value="GENERAL STRESS PROTEIN 20U"/>
    <property type="match status" value="1"/>
</dbReference>
<dbReference type="OrthoDB" id="9797023at2"/>
<dbReference type="Gene3D" id="1.20.1260.10">
    <property type="match status" value="1"/>
</dbReference>
<dbReference type="GO" id="GO:0008199">
    <property type="term" value="F:ferric iron binding"/>
    <property type="evidence" value="ECO:0007669"/>
    <property type="project" value="InterPro"/>
</dbReference>
<evidence type="ECO:0000259" key="3">
    <source>
        <dbReference type="Pfam" id="PF00210"/>
    </source>
</evidence>
<protein>
    <submittedName>
        <fullName evidence="4">DNA starvation/stationary phase protection protein</fullName>
    </submittedName>
    <submittedName>
        <fullName evidence="5">Ferritin Dps family protein</fullName>
    </submittedName>
    <submittedName>
        <fullName evidence="6">Non-specific DNA-binding protein Dps / Iron-binding ferritin-like antioxidant protein / Ferroxidase</fullName>
        <ecNumber evidence="6">1.16.3.1</ecNumber>
    </submittedName>
</protein>
<proteinExistence type="inferred from homology"/>
<dbReference type="EC" id="1.16.3.1" evidence="6"/>
<dbReference type="PANTHER" id="PTHR42932">
    <property type="entry name" value="GENERAL STRESS PROTEIN 20U"/>
    <property type="match status" value="1"/>
</dbReference>
<evidence type="ECO:0000313" key="4">
    <source>
        <dbReference type="EMBL" id="HJE97329.1"/>
    </source>
</evidence>
<dbReference type="RefSeq" id="WP_010498243.1">
    <property type="nucleotide sequence ID" value="NZ_CP113926.1"/>
</dbReference>
<dbReference type="Proteomes" id="UP000051491">
    <property type="component" value="Unassembled WGS sequence"/>
</dbReference>
<dbReference type="GO" id="GO:0004322">
    <property type="term" value="F:ferroxidase activity"/>
    <property type="evidence" value="ECO:0007669"/>
    <property type="project" value="UniProtKB-EC"/>
</dbReference>
<dbReference type="InterPro" id="IPR002177">
    <property type="entry name" value="DPS_DNA-bd"/>
</dbReference>
<accession>A0A0R2KKL4</accession>
<dbReference type="InterPro" id="IPR009078">
    <property type="entry name" value="Ferritin-like_SF"/>
</dbReference>
<evidence type="ECO:0000256" key="2">
    <source>
        <dbReference type="RuleBase" id="RU003875"/>
    </source>
</evidence>
<dbReference type="EMBL" id="JQBK01000002">
    <property type="protein sequence ID" value="KRN88101.1"/>
    <property type="molecule type" value="Genomic_DNA"/>
</dbReference>
<dbReference type="GO" id="GO:0003677">
    <property type="term" value="F:DNA binding"/>
    <property type="evidence" value="ECO:0007669"/>
    <property type="project" value="UniProtKB-KW"/>
</dbReference>
<dbReference type="Proteomes" id="UP000190935">
    <property type="component" value="Chromosome I"/>
</dbReference>
<dbReference type="EMBL" id="DYXG01000065">
    <property type="protein sequence ID" value="HJE97329.1"/>
    <property type="molecule type" value="Genomic_DNA"/>
</dbReference>
<keyword evidence="6" id="KW-0238">DNA-binding</keyword>
<evidence type="ECO:0000256" key="1">
    <source>
        <dbReference type="ARBA" id="ARBA00009497"/>
    </source>
</evidence>
<organism evidence="5 7">
    <name type="scientific">Ligilactobacillus acidipiscis</name>
    <dbReference type="NCBI Taxonomy" id="89059"/>
    <lineage>
        <taxon>Bacteria</taxon>
        <taxon>Bacillati</taxon>
        <taxon>Bacillota</taxon>
        <taxon>Bacilli</taxon>
        <taxon>Lactobacillales</taxon>
        <taxon>Lactobacillaceae</taxon>
        <taxon>Ligilactobacillus</taxon>
    </lineage>
</organism>
<dbReference type="CDD" id="cd01043">
    <property type="entry name" value="DPS"/>
    <property type="match status" value="1"/>
</dbReference>
<evidence type="ECO:0000313" key="5">
    <source>
        <dbReference type="EMBL" id="KRN88101.1"/>
    </source>
</evidence>
<sequence>MNQKYDYPKTRAQLNQLVADLEQIQTNVHQVHWYMRGKQFFNLHPQMDEFNEAFADELDQVAERLIALNGAPFATTHEFIENTGLPDEKIDYGQYTLPELMQRLVDQFRYVRDQFQKAIDITDEENDQPTQDMINGFKSDIDKKIWMLNAYLDQGPFDKD</sequence>